<comment type="caution">
    <text evidence="1">The sequence shown here is derived from an EMBL/GenBank/DDBJ whole genome shotgun (WGS) entry which is preliminary data.</text>
</comment>
<dbReference type="RefSeq" id="WP_177713757.1">
    <property type="nucleotide sequence ID" value="NZ_JACRSQ010000019.1"/>
</dbReference>
<dbReference type="InterPro" id="IPR002187">
    <property type="entry name" value="N-reg_PII"/>
</dbReference>
<dbReference type="EMBL" id="JACRSQ010000019">
    <property type="protein sequence ID" value="MBC8544311.1"/>
    <property type="molecule type" value="Genomic_DNA"/>
</dbReference>
<dbReference type="InterPro" id="IPR011322">
    <property type="entry name" value="N-reg_PII-like_a/b"/>
</dbReference>
<dbReference type="AlphaFoldDB" id="A0A926I2Q1"/>
<reference evidence="1" key="1">
    <citation type="submission" date="2020-08" db="EMBL/GenBank/DDBJ databases">
        <title>Genome public.</title>
        <authorList>
            <person name="Liu C."/>
            <person name="Sun Q."/>
        </authorList>
    </citation>
    <scope>NUCLEOTIDE SEQUENCE</scope>
    <source>
        <strain evidence="1">NSJ-32</strain>
    </source>
</reference>
<name>A0A926I2Q1_9FIRM</name>
<dbReference type="GO" id="GO:0030234">
    <property type="term" value="F:enzyme regulator activity"/>
    <property type="evidence" value="ECO:0007669"/>
    <property type="project" value="InterPro"/>
</dbReference>
<dbReference type="PROSITE" id="PS51343">
    <property type="entry name" value="PII_GLNB_DOM"/>
    <property type="match status" value="1"/>
</dbReference>
<dbReference type="SUPFAM" id="SSF54913">
    <property type="entry name" value="GlnB-like"/>
    <property type="match status" value="1"/>
</dbReference>
<dbReference type="Gene3D" id="3.30.70.120">
    <property type="match status" value="1"/>
</dbReference>
<evidence type="ECO:0000313" key="2">
    <source>
        <dbReference type="Proteomes" id="UP000657006"/>
    </source>
</evidence>
<sequence>MNKSNIKLLTTIVDRGQGEKIAAICRRQQLTFHLVCLGLGTASSEILDWFGLGETDKDVVLTLASSQKVSAMLSIFSDELQIKRPGKGIAFSIPLSGIAGSLLQALSEESTPLEKEGTSMEESIKFELVIAVVNPGYCDQAVSAARGAGATGGTAIHARDVSHESAEKFFGISIQQEREIVAILIKKEIKQAVMQAVNLAVGAKTPAKGLIFALPVDDLIGLTLK</sequence>
<protein>
    <submittedName>
        <fullName evidence="1">Transcriptional regulator</fullName>
    </submittedName>
</protein>
<organism evidence="1 2">
    <name type="scientific">Bianquea renquensis</name>
    <dbReference type="NCBI Taxonomy" id="2763661"/>
    <lineage>
        <taxon>Bacteria</taxon>
        <taxon>Bacillati</taxon>
        <taxon>Bacillota</taxon>
        <taxon>Clostridia</taxon>
        <taxon>Eubacteriales</taxon>
        <taxon>Bianqueaceae</taxon>
        <taxon>Bianquea</taxon>
    </lineage>
</organism>
<evidence type="ECO:0000313" key="1">
    <source>
        <dbReference type="EMBL" id="MBC8544311.1"/>
    </source>
</evidence>
<dbReference type="GO" id="GO:0006808">
    <property type="term" value="P:regulation of nitrogen utilization"/>
    <property type="evidence" value="ECO:0007669"/>
    <property type="project" value="InterPro"/>
</dbReference>
<gene>
    <name evidence="1" type="ORF">H8730_12265</name>
</gene>
<proteinExistence type="predicted"/>
<dbReference type="Proteomes" id="UP000657006">
    <property type="component" value="Unassembled WGS sequence"/>
</dbReference>
<keyword evidence="2" id="KW-1185">Reference proteome</keyword>
<dbReference type="InterPro" id="IPR015867">
    <property type="entry name" value="N-reg_PII/ATP_PRibTrfase_C"/>
</dbReference>
<accession>A0A926I2Q1</accession>